<sequence>MNLGALEEDTFSTCCHLLLQKSEQLRDGWSWESVQGSPEGYLKKTALRSAVITSNAIWSQEGSKCNSEAHSCCQYSSDQQVSEKSVVVDEDDRGCTVPEGSSQFLQYEYHILYSCSYRTPVLYFRACTLEGRSLSLEEVWSSVHPDFQVRLRTSPLNTISQQEHPLLGQPFFMLHPCRTQEFMRPVLQVAQDQHRSLNYVVVWLSVVGPLVGLDFPQEYSTLLQ</sequence>
<accession>A0A6P7L3K1</accession>
<comment type="similarity">
    <text evidence="1">Belongs to the ATG10 family.</text>
</comment>
<dbReference type="GO" id="GO:0000045">
    <property type="term" value="P:autophagosome assembly"/>
    <property type="evidence" value="ECO:0007669"/>
    <property type="project" value="TreeGrafter"/>
</dbReference>
<evidence type="ECO:0000256" key="6">
    <source>
        <dbReference type="ARBA" id="ARBA00029833"/>
    </source>
</evidence>
<dbReference type="InParanoid" id="A0A6P7L3K1"/>
<dbReference type="GO" id="GO:0005829">
    <property type="term" value="C:cytosol"/>
    <property type="evidence" value="ECO:0007669"/>
    <property type="project" value="TreeGrafter"/>
</dbReference>
<dbReference type="RefSeq" id="XP_028988520.1">
    <property type="nucleotide sequence ID" value="XM_029132687.3"/>
</dbReference>
<keyword evidence="7" id="KW-1185">Reference proteome</keyword>
<organism evidence="7 8">
    <name type="scientific">Betta splendens</name>
    <name type="common">Siamese fighting fish</name>
    <dbReference type="NCBI Taxonomy" id="158456"/>
    <lineage>
        <taxon>Eukaryota</taxon>
        <taxon>Metazoa</taxon>
        <taxon>Chordata</taxon>
        <taxon>Craniata</taxon>
        <taxon>Vertebrata</taxon>
        <taxon>Euteleostomi</taxon>
        <taxon>Actinopterygii</taxon>
        <taxon>Neopterygii</taxon>
        <taxon>Teleostei</taxon>
        <taxon>Neoteleostei</taxon>
        <taxon>Acanthomorphata</taxon>
        <taxon>Anabantaria</taxon>
        <taxon>Anabantiformes</taxon>
        <taxon>Anabantoidei</taxon>
        <taxon>Osphronemidae</taxon>
        <taxon>Betta</taxon>
    </lineage>
</organism>
<dbReference type="GeneID" id="114844960"/>
<dbReference type="OrthoDB" id="4089664at2759"/>
<dbReference type="Proteomes" id="UP000515150">
    <property type="component" value="Chromosome 17"/>
</dbReference>
<keyword evidence="5" id="KW-0072">Autophagy</keyword>
<dbReference type="GO" id="GO:0032446">
    <property type="term" value="P:protein modification by small protein conjugation"/>
    <property type="evidence" value="ECO:0007669"/>
    <property type="project" value="TreeGrafter"/>
</dbReference>
<name>A0A6P7L3K1_BETSP</name>
<dbReference type="GO" id="GO:0000422">
    <property type="term" value="P:autophagy of mitochondrion"/>
    <property type="evidence" value="ECO:0007669"/>
    <property type="project" value="TreeGrafter"/>
</dbReference>
<evidence type="ECO:0000313" key="7">
    <source>
        <dbReference type="Proteomes" id="UP000515150"/>
    </source>
</evidence>
<evidence type="ECO:0000256" key="1">
    <source>
        <dbReference type="ARBA" id="ARBA00005696"/>
    </source>
</evidence>
<protein>
    <recommendedName>
        <fullName evidence="2">Ubiquitin-like-conjugating enzyme ATG10</fullName>
    </recommendedName>
    <alternativeName>
        <fullName evidence="6">Autophagy-related protein 10</fullName>
    </alternativeName>
</protein>
<gene>
    <name evidence="8" type="primary">atg10</name>
</gene>
<keyword evidence="3" id="KW-0808">Transferase</keyword>
<reference evidence="8" key="1">
    <citation type="submission" date="2025-08" db="UniProtKB">
        <authorList>
            <consortium name="RefSeq"/>
        </authorList>
    </citation>
    <scope>IDENTIFICATION</scope>
</reference>
<keyword evidence="4" id="KW-0833">Ubl conjugation pathway</keyword>
<evidence type="ECO:0000313" key="8">
    <source>
        <dbReference type="RefSeq" id="XP_028988520.1"/>
    </source>
</evidence>
<dbReference type="GO" id="GO:0061651">
    <property type="term" value="F:Atg12 conjugating enzyme activity"/>
    <property type="evidence" value="ECO:0007669"/>
    <property type="project" value="TreeGrafter"/>
</dbReference>
<dbReference type="PANTHER" id="PTHR14957">
    <property type="entry name" value="UBIQUITIN-LIKE-CONJUGATING ENZYME ATG10"/>
    <property type="match status" value="1"/>
</dbReference>
<dbReference type="InterPro" id="IPR007135">
    <property type="entry name" value="Atg3/Atg10"/>
</dbReference>
<evidence type="ECO:0000256" key="3">
    <source>
        <dbReference type="ARBA" id="ARBA00022679"/>
    </source>
</evidence>
<evidence type="ECO:0000256" key="4">
    <source>
        <dbReference type="ARBA" id="ARBA00022786"/>
    </source>
</evidence>
<dbReference type="Gene3D" id="3.30.1460.50">
    <property type="match status" value="1"/>
</dbReference>
<evidence type="ECO:0000256" key="5">
    <source>
        <dbReference type="ARBA" id="ARBA00023006"/>
    </source>
</evidence>
<dbReference type="CTD" id="83734"/>
<dbReference type="KEGG" id="bspl:114844960"/>
<dbReference type="PANTHER" id="PTHR14957:SF1">
    <property type="entry name" value="UBIQUITIN-LIKE-CONJUGATING ENZYME ATG10"/>
    <property type="match status" value="1"/>
</dbReference>
<dbReference type="Pfam" id="PF03987">
    <property type="entry name" value="Autophagy_act_C"/>
    <property type="match status" value="1"/>
</dbReference>
<dbReference type="AlphaFoldDB" id="A0A6P7L3K1"/>
<evidence type="ECO:0000256" key="2">
    <source>
        <dbReference type="ARBA" id="ARBA00021099"/>
    </source>
</evidence>
<proteinExistence type="inferred from homology"/>